<sequence length="56" mass="6437">MLEEIPLPLAAQEFKKGHQSYEHGQQTVHKTPPFDLELTRQNSGPLSTFIKEKEMT</sequence>
<reference evidence="1" key="1">
    <citation type="submission" date="2014-12" db="EMBL/GenBank/DDBJ databases">
        <title>Insight into the proteome of Arion vulgaris.</title>
        <authorList>
            <person name="Aradska J."/>
            <person name="Bulat T."/>
            <person name="Smidak R."/>
            <person name="Sarate P."/>
            <person name="Gangsoo J."/>
            <person name="Sialana F."/>
            <person name="Bilban M."/>
            <person name="Lubec G."/>
        </authorList>
    </citation>
    <scope>NUCLEOTIDE SEQUENCE</scope>
    <source>
        <tissue evidence="1">Skin</tissue>
    </source>
</reference>
<dbReference type="AlphaFoldDB" id="A0A0B6ZUF2"/>
<dbReference type="EMBL" id="HACG01025087">
    <property type="protein sequence ID" value="CEK71952.1"/>
    <property type="molecule type" value="Transcribed_RNA"/>
</dbReference>
<evidence type="ECO:0000313" key="1">
    <source>
        <dbReference type="EMBL" id="CEK71952.1"/>
    </source>
</evidence>
<name>A0A0B6ZUF2_9EUPU</name>
<proteinExistence type="predicted"/>
<organism evidence="1">
    <name type="scientific">Arion vulgaris</name>
    <dbReference type="NCBI Taxonomy" id="1028688"/>
    <lineage>
        <taxon>Eukaryota</taxon>
        <taxon>Metazoa</taxon>
        <taxon>Spiralia</taxon>
        <taxon>Lophotrochozoa</taxon>
        <taxon>Mollusca</taxon>
        <taxon>Gastropoda</taxon>
        <taxon>Heterobranchia</taxon>
        <taxon>Euthyneura</taxon>
        <taxon>Panpulmonata</taxon>
        <taxon>Eupulmonata</taxon>
        <taxon>Stylommatophora</taxon>
        <taxon>Helicina</taxon>
        <taxon>Arionoidea</taxon>
        <taxon>Arionidae</taxon>
        <taxon>Arion</taxon>
    </lineage>
</organism>
<accession>A0A0B6ZUF2</accession>
<gene>
    <name evidence="1" type="primary">ORF80529</name>
</gene>
<protein>
    <submittedName>
        <fullName evidence="1">Uncharacterized protein</fullName>
    </submittedName>
</protein>
<feature type="non-terminal residue" evidence="1">
    <location>
        <position position="56"/>
    </location>
</feature>